<keyword evidence="1" id="KW-1133">Transmembrane helix</keyword>
<evidence type="ECO:0008006" key="4">
    <source>
        <dbReference type="Google" id="ProtNLM"/>
    </source>
</evidence>
<feature type="transmembrane region" description="Helical" evidence="1">
    <location>
        <begin position="12"/>
        <end position="40"/>
    </location>
</feature>
<keyword evidence="1" id="KW-0812">Transmembrane</keyword>
<evidence type="ECO:0000313" key="3">
    <source>
        <dbReference type="Proteomes" id="UP001595715"/>
    </source>
</evidence>
<feature type="transmembrane region" description="Helical" evidence="1">
    <location>
        <begin position="52"/>
        <end position="74"/>
    </location>
</feature>
<proteinExistence type="predicted"/>
<feature type="transmembrane region" description="Helical" evidence="1">
    <location>
        <begin position="86"/>
        <end position="104"/>
    </location>
</feature>
<name>A0ABV8K6M0_9BACL</name>
<sequence>MKFPYALIGITLNVALTFTIPIIVKITATCLYFISSFLGYEDGADIRGDESVFIIVLLLTLLLLGWFFSSLYFGNRYVYRKLKIRLGYYLVLCCAILLTSYYFVEQRWPL</sequence>
<organism evidence="2 3">
    <name type="scientific">Paenibacillus xanthanilyticus</name>
    <dbReference type="NCBI Taxonomy" id="1783531"/>
    <lineage>
        <taxon>Bacteria</taxon>
        <taxon>Bacillati</taxon>
        <taxon>Bacillota</taxon>
        <taxon>Bacilli</taxon>
        <taxon>Bacillales</taxon>
        <taxon>Paenibacillaceae</taxon>
        <taxon>Paenibacillus</taxon>
    </lineage>
</organism>
<keyword evidence="1" id="KW-0472">Membrane</keyword>
<protein>
    <recommendedName>
        <fullName evidence="4">DUF3397 domain-containing protein</fullName>
    </recommendedName>
</protein>
<accession>A0ABV8K6M0</accession>
<dbReference type="RefSeq" id="WP_377720278.1">
    <property type="nucleotide sequence ID" value="NZ_JBHSAM010000028.1"/>
</dbReference>
<dbReference type="Proteomes" id="UP001595715">
    <property type="component" value="Unassembled WGS sequence"/>
</dbReference>
<gene>
    <name evidence="2" type="ORF">ACFOZ8_18680</name>
</gene>
<comment type="caution">
    <text evidence="2">The sequence shown here is derived from an EMBL/GenBank/DDBJ whole genome shotgun (WGS) entry which is preliminary data.</text>
</comment>
<reference evidence="3" key="1">
    <citation type="journal article" date="2019" name="Int. J. Syst. Evol. Microbiol.">
        <title>The Global Catalogue of Microorganisms (GCM) 10K type strain sequencing project: providing services to taxonomists for standard genome sequencing and annotation.</title>
        <authorList>
            <consortium name="The Broad Institute Genomics Platform"/>
            <consortium name="The Broad Institute Genome Sequencing Center for Infectious Disease"/>
            <person name="Wu L."/>
            <person name="Ma J."/>
        </authorList>
    </citation>
    <scope>NUCLEOTIDE SEQUENCE [LARGE SCALE GENOMIC DNA]</scope>
    <source>
        <strain evidence="3">IBRC-M 10987</strain>
    </source>
</reference>
<dbReference type="EMBL" id="JBHSAM010000028">
    <property type="protein sequence ID" value="MFC4101675.1"/>
    <property type="molecule type" value="Genomic_DNA"/>
</dbReference>
<evidence type="ECO:0000313" key="2">
    <source>
        <dbReference type="EMBL" id="MFC4101675.1"/>
    </source>
</evidence>
<evidence type="ECO:0000256" key="1">
    <source>
        <dbReference type="SAM" id="Phobius"/>
    </source>
</evidence>
<keyword evidence="3" id="KW-1185">Reference proteome</keyword>